<organism evidence="1 2">
    <name type="scientific">Methanofollis formosanus</name>
    <dbReference type="NCBI Taxonomy" id="299308"/>
    <lineage>
        <taxon>Archaea</taxon>
        <taxon>Methanobacteriati</taxon>
        <taxon>Methanobacteriota</taxon>
        <taxon>Stenosarchaea group</taxon>
        <taxon>Methanomicrobia</taxon>
        <taxon>Methanomicrobiales</taxon>
        <taxon>Methanomicrobiaceae</taxon>
        <taxon>Methanofollis</taxon>
    </lineage>
</organism>
<sequence length="170" mass="18442">MKAWIRILAALLLIAGMVLPAGAFTAEELDISVNESGAATIDFTYSLSWLERFAVFLKIADPTEEFAKALQKYSNGHGVESVAVDDQTASFLVEGFAKVSAGENGTTIYTTPALNFEDAEKALEEYWFAPLVQADFSPAETRVVFVGKTTRTFQDTSTIPMISVELTGQA</sequence>
<reference evidence="1" key="2">
    <citation type="submission" date="2019-03" db="EMBL/GenBank/DDBJ databases">
        <authorList>
            <person name="Chen S.-C."/>
            <person name="Wu S.-Y."/>
            <person name="Lai M.-C."/>
        </authorList>
    </citation>
    <scope>NUCLEOTIDE SEQUENCE</scope>
    <source>
        <strain evidence="1">ML15</strain>
    </source>
</reference>
<name>A0A8G1A0M6_9EURY</name>
<reference evidence="1" key="1">
    <citation type="journal article" date="2005" name="Int. J. Syst. Evol. Microbiol.">
        <title>Methanofollis formosanus sp. nov., isolated from a fish pond.</title>
        <authorList>
            <person name="Wu S.Y."/>
            <person name="Chen S.C."/>
            <person name="Lai M.C."/>
        </authorList>
    </citation>
    <scope>NUCLEOTIDE SEQUENCE</scope>
    <source>
        <strain evidence="1">ML15</strain>
    </source>
</reference>
<evidence type="ECO:0000313" key="2">
    <source>
        <dbReference type="Proteomes" id="UP000826709"/>
    </source>
</evidence>
<dbReference type="KEGG" id="mfk:E2N92_00020"/>
<evidence type="ECO:0000313" key="1">
    <source>
        <dbReference type="EMBL" id="QYZ77922.1"/>
    </source>
</evidence>
<dbReference type="Proteomes" id="UP000826709">
    <property type="component" value="Chromosome"/>
</dbReference>
<dbReference type="EMBL" id="CP037968">
    <property type="protein sequence ID" value="QYZ77922.1"/>
    <property type="molecule type" value="Genomic_DNA"/>
</dbReference>
<protein>
    <submittedName>
        <fullName evidence="1">Uncharacterized protein</fullName>
    </submittedName>
</protein>
<proteinExistence type="predicted"/>
<dbReference type="AlphaFoldDB" id="A0A8G1A0M6"/>
<dbReference type="RefSeq" id="WP_220681664.1">
    <property type="nucleotide sequence ID" value="NZ_CP037968.1"/>
</dbReference>
<gene>
    <name evidence="1" type="ORF">E2N92_00020</name>
</gene>
<keyword evidence="2" id="KW-1185">Reference proteome</keyword>
<dbReference type="OrthoDB" id="106510at2157"/>
<accession>A0A8G1A0M6</accession>